<evidence type="ECO:0008006" key="2">
    <source>
        <dbReference type="Google" id="ProtNLM"/>
    </source>
</evidence>
<dbReference type="InterPro" id="IPR019587">
    <property type="entry name" value="Polyketide_cyclase/dehydratase"/>
</dbReference>
<dbReference type="AlphaFoldDB" id="A0A6J4RXI8"/>
<gene>
    <name evidence="1" type="ORF">AVDCRST_MAG38-2231</name>
</gene>
<reference evidence="1" key="1">
    <citation type="submission" date="2020-02" db="EMBL/GenBank/DDBJ databases">
        <authorList>
            <person name="Meier V. D."/>
        </authorList>
    </citation>
    <scope>NUCLEOTIDE SEQUENCE</scope>
    <source>
        <strain evidence="1">AVDCRST_MAG38</strain>
    </source>
</reference>
<accession>A0A6J4RXI8</accession>
<dbReference type="EMBL" id="CADCVJ010000189">
    <property type="protein sequence ID" value="CAA9484398.1"/>
    <property type="molecule type" value="Genomic_DNA"/>
</dbReference>
<dbReference type="Gene3D" id="3.30.530.20">
    <property type="match status" value="1"/>
</dbReference>
<proteinExistence type="predicted"/>
<sequence>MANVRTSIDIAASPERVWELVTDLSRLDEWVSIHRDFPTPPPADVEQGTSFDQTLTVAGTPFAVSWTATEVDGPQKLSWQGKGPAGAIAHTTYSLAANGDGTRFDYDNEFKLPAGKVGEAVSGVVSGQAEREANDSLARLKALAEA</sequence>
<protein>
    <recommendedName>
        <fullName evidence="2">SRPBCC family protein</fullName>
    </recommendedName>
</protein>
<dbReference type="Pfam" id="PF10604">
    <property type="entry name" value="Polyketide_cyc2"/>
    <property type="match status" value="1"/>
</dbReference>
<name>A0A6J4RXI8_9ACTN</name>
<dbReference type="CDD" id="cd07812">
    <property type="entry name" value="SRPBCC"/>
    <property type="match status" value="1"/>
</dbReference>
<dbReference type="SUPFAM" id="SSF55961">
    <property type="entry name" value="Bet v1-like"/>
    <property type="match status" value="1"/>
</dbReference>
<evidence type="ECO:0000313" key="1">
    <source>
        <dbReference type="EMBL" id="CAA9484398.1"/>
    </source>
</evidence>
<dbReference type="InterPro" id="IPR023393">
    <property type="entry name" value="START-like_dom_sf"/>
</dbReference>
<organism evidence="1">
    <name type="scientific">uncultured Solirubrobacteraceae bacterium</name>
    <dbReference type="NCBI Taxonomy" id="1162706"/>
    <lineage>
        <taxon>Bacteria</taxon>
        <taxon>Bacillati</taxon>
        <taxon>Actinomycetota</taxon>
        <taxon>Thermoleophilia</taxon>
        <taxon>Solirubrobacterales</taxon>
        <taxon>Solirubrobacteraceae</taxon>
        <taxon>environmental samples</taxon>
    </lineage>
</organism>